<keyword evidence="2" id="KW-0472">Membrane</keyword>
<evidence type="ECO:0000256" key="1">
    <source>
        <dbReference type="SAM" id="MobiDB-lite"/>
    </source>
</evidence>
<protein>
    <submittedName>
        <fullName evidence="3">Uncharacterized protein</fullName>
    </submittedName>
</protein>
<feature type="transmembrane region" description="Helical" evidence="2">
    <location>
        <begin position="118"/>
        <end position="139"/>
    </location>
</feature>
<organism evidence="3 4">
    <name type="scientific">Armillaria solidipes</name>
    <dbReference type="NCBI Taxonomy" id="1076256"/>
    <lineage>
        <taxon>Eukaryota</taxon>
        <taxon>Fungi</taxon>
        <taxon>Dikarya</taxon>
        <taxon>Basidiomycota</taxon>
        <taxon>Agaricomycotina</taxon>
        <taxon>Agaricomycetes</taxon>
        <taxon>Agaricomycetidae</taxon>
        <taxon>Agaricales</taxon>
        <taxon>Marasmiineae</taxon>
        <taxon>Physalacriaceae</taxon>
        <taxon>Armillaria</taxon>
    </lineage>
</organism>
<dbReference type="STRING" id="1076256.A0A2H3CBW4"/>
<keyword evidence="4" id="KW-1185">Reference proteome</keyword>
<evidence type="ECO:0000313" key="3">
    <source>
        <dbReference type="EMBL" id="PBK73643.1"/>
    </source>
</evidence>
<feature type="compositionally biased region" description="Polar residues" evidence="1">
    <location>
        <begin position="1"/>
        <end position="14"/>
    </location>
</feature>
<accession>A0A2H3CBW4</accession>
<gene>
    <name evidence="3" type="ORF">ARMSODRAFT_1015181</name>
</gene>
<dbReference type="Proteomes" id="UP000218334">
    <property type="component" value="Unassembled WGS sequence"/>
</dbReference>
<dbReference type="Pfam" id="PF10164">
    <property type="entry name" value="BRI3"/>
    <property type="match status" value="1"/>
</dbReference>
<keyword evidence="2" id="KW-1133">Transmembrane helix</keyword>
<proteinExistence type="predicted"/>
<evidence type="ECO:0000313" key="4">
    <source>
        <dbReference type="Proteomes" id="UP000218334"/>
    </source>
</evidence>
<feature type="compositionally biased region" description="Polar residues" evidence="1">
    <location>
        <begin position="25"/>
        <end position="43"/>
    </location>
</feature>
<evidence type="ECO:0000256" key="2">
    <source>
        <dbReference type="SAM" id="Phobius"/>
    </source>
</evidence>
<dbReference type="EMBL" id="KZ293420">
    <property type="protein sequence ID" value="PBK73643.1"/>
    <property type="molecule type" value="Genomic_DNA"/>
</dbReference>
<reference evidence="4" key="1">
    <citation type="journal article" date="2017" name="Nat. Ecol. Evol.">
        <title>Genome expansion and lineage-specific genetic innovations in the forest pathogenic fungi Armillaria.</title>
        <authorList>
            <person name="Sipos G."/>
            <person name="Prasanna A.N."/>
            <person name="Walter M.C."/>
            <person name="O'Connor E."/>
            <person name="Balint B."/>
            <person name="Krizsan K."/>
            <person name="Kiss B."/>
            <person name="Hess J."/>
            <person name="Varga T."/>
            <person name="Slot J."/>
            <person name="Riley R."/>
            <person name="Boka B."/>
            <person name="Rigling D."/>
            <person name="Barry K."/>
            <person name="Lee J."/>
            <person name="Mihaltcheva S."/>
            <person name="LaButti K."/>
            <person name="Lipzen A."/>
            <person name="Waldron R."/>
            <person name="Moloney N.M."/>
            <person name="Sperisen C."/>
            <person name="Kredics L."/>
            <person name="Vagvoelgyi C."/>
            <person name="Patrignani A."/>
            <person name="Fitzpatrick D."/>
            <person name="Nagy I."/>
            <person name="Doyle S."/>
            <person name="Anderson J.B."/>
            <person name="Grigoriev I.V."/>
            <person name="Gueldener U."/>
            <person name="Muensterkoetter M."/>
            <person name="Nagy L.G."/>
        </authorList>
    </citation>
    <scope>NUCLEOTIDE SEQUENCE [LARGE SCALE GENOMIC DNA]</scope>
    <source>
        <strain evidence="4">28-4</strain>
    </source>
</reference>
<dbReference type="AlphaFoldDB" id="A0A2H3CBW4"/>
<sequence>MPSTAWPSSSTDETFPSLHDDNMSKDTTPLDNPPSYDTVQNGNDHPEDGKHPPQLPMQPLTPYMTAGPSYVPQTGPQNPIVYNYVNPATGDRIASLLPPNHPEMICLQSGAHVPHTKYGLLGILAAVFWFPLGIGLCLLDRHVQCSRCGAVINDGMCG</sequence>
<dbReference type="InterPro" id="IPR019317">
    <property type="entry name" value="BRI3"/>
</dbReference>
<feature type="region of interest" description="Disordered" evidence="1">
    <location>
        <begin position="1"/>
        <end position="70"/>
    </location>
</feature>
<name>A0A2H3CBW4_9AGAR</name>
<keyword evidence="2" id="KW-0812">Transmembrane</keyword>